<accession>A0ACB0YYU5</accession>
<name>A0ACB0YYU5_MELEN</name>
<evidence type="ECO:0000313" key="1">
    <source>
        <dbReference type="EMBL" id="CAK5069732.1"/>
    </source>
</evidence>
<organism evidence="1 2">
    <name type="scientific">Meloidogyne enterolobii</name>
    <name type="common">Root-knot nematode worm</name>
    <name type="synonym">Meloidogyne mayaguensis</name>
    <dbReference type="NCBI Taxonomy" id="390850"/>
    <lineage>
        <taxon>Eukaryota</taxon>
        <taxon>Metazoa</taxon>
        <taxon>Ecdysozoa</taxon>
        <taxon>Nematoda</taxon>
        <taxon>Chromadorea</taxon>
        <taxon>Rhabditida</taxon>
        <taxon>Tylenchina</taxon>
        <taxon>Tylenchomorpha</taxon>
        <taxon>Tylenchoidea</taxon>
        <taxon>Meloidogynidae</taxon>
        <taxon>Meloidogyninae</taxon>
        <taxon>Meloidogyne</taxon>
    </lineage>
</organism>
<dbReference type="Proteomes" id="UP001497535">
    <property type="component" value="Unassembled WGS sequence"/>
</dbReference>
<proteinExistence type="predicted"/>
<evidence type="ECO:0000313" key="2">
    <source>
        <dbReference type="Proteomes" id="UP001497535"/>
    </source>
</evidence>
<protein>
    <submittedName>
        <fullName evidence="1">Uncharacterized protein</fullName>
    </submittedName>
</protein>
<reference evidence="1" key="1">
    <citation type="submission" date="2023-11" db="EMBL/GenBank/DDBJ databases">
        <authorList>
            <person name="Poullet M."/>
        </authorList>
    </citation>
    <scope>NUCLEOTIDE SEQUENCE</scope>
    <source>
        <strain evidence="1">E1834</strain>
    </source>
</reference>
<comment type="caution">
    <text evidence="1">The sequence shown here is derived from an EMBL/GenBank/DDBJ whole genome shotgun (WGS) entry which is preliminary data.</text>
</comment>
<gene>
    <name evidence="1" type="ORF">MENTE1834_LOCUS18434</name>
</gene>
<keyword evidence="2" id="KW-1185">Reference proteome</keyword>
<sequence>MALVDIDRIEKQMQTLFDFKKEEILKVSAKTGLNVPSILDAIIERIPPPNLEMKEEKSFQAHIFDSWFDHRCGVVLLLSLTTGQVGYMYCGIKSPKDIIVGDTIFEAGNKMDLQPFMSINKIKPTVYAGLFPTESSEFERLNVWDGELALLVNKFYLILIFLFLGNLHMEIFGQRLEKEYGELAVFTSPTVEYLADIVNSESIRQKRYGGKEQIIISKPSSFPSCPTDIVCYHEPVSLVSIVTPAEYFQLINSLCENARGENIETMYIDETKMLLKWRLTSGYASFDMKDDGYRECKLEKICIYLNDKQIEELSLICPSVIARKRANQMINKLKNEIPSQQIEVTIRVSFGTSRKAVAQAIIKPMKKDFAGVLKVMALWPRAVLGCTHYSVLFNSLFSTSSLNSFLGNFVADRLGKKLKHQREGKERMKNVGNVRIPHQAFLNVLRK</sequence>
<dbReference type="EMBL" id="CAVMJV010000021">
    <property type="protein sequence ID" value="CAK5069732.1"/>
    <property type="molecule type" value="Genomic_DNA"/>
</dbReference>